<organism evidence="1 2">
    <name type="scientific">Pelobates cultripes</name>
    <name type="common">Western spadefoot toad</name>
    <dbReference type="NCBI Taxonomy" id="61616"/>
    <lineage>
        <taxon>Eukaryota</taxon>
        <taxon>Metazoa</taxon>
        <taxon>Chordata</taxon>
        <taxon>Craniata</taxon>
        <taxon>Vertebrata</taxon>
        <taxon>Euteleostomi</taxon>
        <taxon>Amphibia</taxon>
        <taxon>Batrachia</taxon>
        <taxon>Anura</taxon>
        <taxon>Pelobatoidea</taxon>
        <taxon>Pelobatidae</taxon>
        <taxon>Pelobates</taxon>
    </lineage>
</organism>
<sequence length="133" mass="15292">MVGPQPGQDEAKSPRFRPSTWMWRLNESLLRDPEALELYIRENGSARTSPISIWEAHKSVIRGTLIRIASQKRKAAMLEKAELYMSISMLEHQHKRSQLNEIYGELIRAEAKTEGPHYENTSAHCSTKRAFTI</sequence>
<proteinExistence type="predicted"/>
<evidence type="ECO:0000313" key="2">
    <source>
        <dbReference type="Proteomes" id="UP001295444"/>
    </source>
</evidence>
<dbReference type="EMBL" id="OW240920">
    <property type="protein sequence ID" value="CAH2315910.1"/>
    <property type="molecule type" value="Genomic_DNA"/>
</dbReference>
<keyword evidence="2" id="KW-1185">Reference proteome</keyword>
<gene>
    <name evidence="1" type="ORF">PECUL_23A040484</name>
</gene>
<evidence type="ECO:0000313" key="1">
    <source>
        <dbReference type="EMBL" id="CAH2315910.1"/>
    </source>
</evidence>
<dbReference type="Proteomes" id="UP001295444">
    <property type="component" value="Chromosome 09"/>
</dbReference>
<name>A0AAD1T0S9_PELCU</name>
<protein>
    <submittedName>
        <fullName evidence="1">Uncharacterized protein</fullName>
    </submittedName>
</protein>
<accession>A0AAD1T0S9</accession>
<reference evidence="1" key="1">
    <citation type="submission" date="2022-03" db="EMBL/GenBank/DDBJ databases">
        <authorList>
            <person name="Alioto T."/>
            <person name="Alioto T."/>
            <person name="Gomez Garrido J."/>
        </authorList>
    </citation>
    <scope>NUCLEOTIDE SEQUENCE</scope>
</reference>
<dbReference type="AlphaFoldDB" id="A0AAD1T0S9"/>